<evidence type="ECO:0000256" key="22">
    <source>
        <dbReference type="ARBA" id="ARBA00048266"/>
    </source>
</evidence>
<name>A0A9P8RMR6_9PEZI</name>
<comment type="subcellular location">
    <subcellularLocation>
        <location evidence="3">Cytoplasm</location>
    </subcellularLocation>
    <subcellularLocation>
        <location evidence="2">Nucleus</location>
    </subcellularLocation>
</comment>
<keyword evidence="13" id="KW-0677">Repeat</keyword>
<evidence type="ECO:0000256" key="4">
    <source>
        <dbReference type="ARBA" id="ARBA00005451"/>
    </source>
</evidence>
<keyword evidence="15" id="KW-0862">Zinc</keyword>
<comment type="catalytic activity">
    <reaction evidence="25">
        <text>5,6-dihydrouridine(47) in tRNA + NADP(+) = uridine(47) in tRNA + NADPH + H(+)</text>
        <dbReference type="Rhea" id="RHEA:53360"/>
        <dbReference type="Rhea" id="RHEA-COMP:13539"/>
        <dbReference type="Rhea" id="RHEA-COMP:13540"/>
        <dbReference type="ChEBI" id="CHEBI:15378"/>
        <dbReference type="ChEBI" id="CHEBI:57783"/>
        <dbReference type="ChEBI" id="CHEBI:58349"/>
        <dbReference type="ChEBI" id="CHEBI:65315"/>
        <dbReference type="ChEBI" id="CHEBI:74443"/>
        <dbReference type="EC" id="1.3.1.89"/>
    </reaction>
    <physiologicalReaction direction="right-to-left" evidence="25">
        <dbReference type="Rhea" id="RHEA:53362"/>
    </physiologicalReaction>
</comment>
<dbReference type="GO" id="GO:0008270">
    <property type="term" value="F:zinc ion binding"/>
    <property type="evidence" value="ECO:0007669"/>
    <property type="project" value="UniProtKB-KW"/>
</dbReference>
<keyword evidence="10" id="KW-0507">mRNA processing</keyword>
<feature type="region of interest" description="Disordered" evidence="26">
    <location>
        <begin position="1"/>
        <end position="115"/>
    </location>
</feature>
<evidence type="ECO:0000256" key="16">
    <source>
        <dbReference type="ARBA" id="ARBA00022857"/>
    </source>
</evidence>
<feature type="region of interest" description="Disordered" evidence="26">
    <location>
        <begin position="267"/>
        <end position="314"/>
    </location>
</feature>
<evidence type="ECO:0000256" key="8">
    <source>
        <dbReference type="ARBA" id="ARBA00022630"/>
    </source>
</evidence>
<comment type="cofactor">
    <cofactor evidence="1">
        <name>FMN</name>
        <dbReference type="ChEBI" id="CHEBI:58210"/>
    </cofactor>
</comment>
<evidence type="ECO:0000256" key="7">
    <source>
        <dbReference type="ARBA" id="ARBA00022490"/>
    </source>
</evidence>
<dbReference type="EC" id="1.3.1.89" evidence="5"/>
<evidence type="ECO:0000256" key="5">
    <source>
        <dbReference type="ARBA" id="ARBA00012376"/>
    </source>
</evidence>
<keyword evidence="7" id="KW-0963">Cytoplasm</keyword>
<evidence type="ECO:0000256" key="9">
    <source>
        <dbReference type="ARBA" id="ARBA00022643"/>
    </source>
</evidence>
<dbReference type="GO" id="GO:0006397">
    <property type="term" value="P:mRNA processing"/>
    <property type="evidence" value="ECO:0007669"/>
    <property type="project" value="UniProtKB-KW"/>
</dbReference>
<feature type="compositionally biased region" description="Basic and acidic residues" evidence="26">
    <location>
        <begin position="191"/>
        <end position="218"/>
    </location>
</feature>
<evidence type="ECO:0000256" key="11">
    <source>
        <dbReference type="ARBA" id="ARBA00022694"/>
    </source>
</evidence>
<evidence type="ECO:0000256" key="14">
    <source>
        <dbReference type="ARBA" id="ARBA00022771"/>
    </source>
</evidence>
<evidence type="ECO:0000256" key="19">
    <source>
        <dbReference type="ARBA" id="ARBA00023242"/>
    </source>
</evidence>
<comment type="similarity">
    <text evidence="4">Belongs to the Dus family. Dus3 subfamily.</text>
</comment>
<keyword evidence="12" id="KW-0479">Metal-binding</keyword>
<evidence type="ECO:0000256" key="6">
    <source>
        <dbReference type="ARBA" id="ARBA00022143"/>
    </source>
</evidence>
<evidence type="ECO:0000256" key="26">
    <source>
        <dbReference type="SAM" id="MobiDB-lite"/>
    </source>
</evidence>
<dbReference type="PROSITE" id="PS01136">
    <property type="entry name" value="UPF0034"/>
    <property type="match status" value="1"/>
</dbReference>
<evidence type="ECO:0000256" key="3">
    <source>
        <dbReference type="ARBA" id="ARBA00004496"/>
    </source>
</evidence>
<dbReference type="InterPro" id="IPR035587">
    <property type="entry name" value="DUS-like_FMN-bd"/>
</dbReference>
<reference evidence="28" key="1">
    <citation type="submission" date="2021-03" db="EMBL/GenBank/DDBJ databases">
        <title>Comparative genomics and phylogenomic investigation of the class Geoglossomycetes provide insights into ecological specialization and systematics.</title>
        <authorList>
            <person name="Melie T."/>
            <person name="Pirro S."/>
            <person name="Miller A.N."/>
            <person name="Quandt A."/>
        </authorList>
    </citation>
    <scope>NUCLEOTIDE SEQUENCE</scope>
    <source>
        <strain evidence="28">CAQ_001_2017</strain>
    </source>
</reference>
<dbReference type="InterPro" id="IPR013785">
    <property type="entry name" value="Aldolase_TIM"/>
</dbReference>
<sequence>MADQHSATLEQAPADSLGSPASLKRHHDGVLRPDEVEQLHAKRLRADEEHEAKSQGRRKGVVPIKPEFLIPQPGRSRSAVVDDDEAEAARHADARDRPSGRKAKQKGQNVGRDFGSSRDALQLCSTRATYPEFSPAECPFGDGCIFKHDVREYLSKGKRQDLNTFGGVCPVWDARGVCSLGWKCRFAGSHSRERDTEDGRKELVLVEDEERKAKAEDRGEGDEGGGVLNAISTEQKSALMRKKMGTPKTDRYVGWLEQNAAELDQQLHKGDRQGKKQAVDESATRNGEDLDGKESKEDNRAQYSEPPFLPSEKRRIYFGQETPVLAPLTTQGNLPFRRLCVSLGAQLTYSEMAMGMPLIQGNKSEWALMKCHVSETSPPSFKGAGNVVANYENSSDFKFGAQISANKPWLAMKTTEYLTNLCPYLRVIDLNCGCPIDMVYRTGAGSALLENQAKLEKILRGMNAVSGEVPITTKIRMGTKNDRPNALKLTERLVFGGREAKETGGGSAGVAAITLHGRSRQQRYTKSADWTYIAECAALIERFNESNDIVTDTAKEPDLRTKPAGKDGRVYFLGNGDCYSHIDYYEHLRDAKVDSVMLARGALVKPWIFEEIEKNQYLDKSASERLEYIERFARFGLEAWGSDEIGVGTTRKFLLEWMSFAHRYVPLGILEHLPPSLQDRPPAWRGRNDLETLLGSDNYKDWIKIRSAGYSRFLLRGLG</sequence>
<protein>
    <recommendedName>
        <fullName evidence="6">tRNA-dihydrouridine(47) synthase [NAD(P)(+)]</fullName>
        <ecNumber evidence="5">1.3.1.89</ecNumber>
    </recommendedName>
    <alternativeName>
        <fullName evidence="20">tRNA-dihydrouridine synthase 3</fullName>
    </alternativeName>
</protein>
<dbReference type="AlphaFoldDB" id="A0A9P8RMR6"/>
<dbReference type="Proteomes" id="UP000750711">
    <property type="component" value="Unassembled WGS sequence"/>
</dbReference>
<feature type="compositionally biased region" description="Basic and acidic residues" evidence="26">
    <location>
        <begin position="28"/>
        <end position="54"/>
    </location>
</feature>
<comment type="caution">
    <text evidence="28">The sequence shown here is derived from an EMBL/GenBank/DDBJ whole genome shotgun (WGS) entry which is preliminary data.</text>
</comment>
<comment type="catalytic activity">
    <reaction evidence="24">
        <text>a 5,6-dihydrouridine in mRNA + NADP(+) = a uridine in mRNA + NADPH + H(+)</text>
        <dbReference type="Rhea" id="RHEA:69855"/>
        <dbReference type="Rhea" id="RHEA-COMP:14658"/>
        <dbReference type="Rhea" id="RHEA-COMP:17789"/>
        <dbReference type="ChEBI" id="CHEBI:15378"/>
        <dbReference type="ChEBI" id="CHEBI:57783"/>
        <dbReference type="ChEBI" id="CHEBI:58349"/>
        <dbReference type="ChEBI" id="CHEBI:65315"/>
        <dbReference type="ChEBI" id="CHEBI:74443"/>
    </reaction>
    <physiologicalReaction direction="right-to-left" evidence="24">
        <dbReference type="Rhea" id="RHEA:69857"/>
    </physiologicalReaction>
</comment>
<evidence type="ECO:0000256" key="13">
    <source>
        <dbReference type="ARBA" id="ARBA00022737"/>
    </source>
</evidence>
<accession>A0A9P8RMR6</accession>
<keyword evidence="9" id="KW-0288">FMN</keyword>
<proteinExistence type="inferred from homology"/>
<dbReference type="GO" id="GO:0050660">
    <property type="term" value="F:flavin adenine dinucleotide binding"/>
    <property type="evidence" value="ECO:0007669"/>
    <property type="project" value="InterPro"/>
</dbReference>
<dbReference type="Pfam" id="PF01207">
    <property type="entry name" value="Dus"/>
    <property type="match status" value="2"/>
</dbReference>
<keyword evidence="17" id="KW-0560">Oxidoreductase</keyword>
<keyword evidence="14" id="KW-0863">Zinc-finger</keyword>
<dbReference type="EMBL" id="JAGHQM010000934">
    <property type="protein sequence ID" value="KAH0557035.1"/>
    <property type="molecule type" value="Genomic_DNA"/>
</dbReference>
<dbReference type="Gene3D" id="3.20.20.70">
    <property type="entry name" value="Aldolase class I"/>
    <property type="match status" value="1"/>
</dbReference>
<feature type="domain" description="DUS-like FMN-binding" evidence="27">
    <location>
        <begin position="325"/>
        <end position="535"/>
    </location>
</feature>
<dbReference type="FunFam" id="3.20.20.70:FF:000145">
    <property type="entry name" value="tRNA-dihydrouridine(47) synthase [NAD(P)(+)]"/>
    <property type="match status" value="1"/>
</dbReference>
<keyword evidence="11" id="KW-0819">tRNA processing</keyword>
<keyword evidence="29" id="KW-1185">Reference proteome</keyword>
<dbReference type="CDD" id="cd02801">
    <property type="entry name" value="DUS_like_FMN"/>
    <property type="match status" value="1"/>
</dbReference>
<comment type="catalytic activity">
    <reaction evidence="23">
        <text>a 5,6-dihydrouridine in mRNA + NAD(+) = a uridine in mRNA + NADH + H(+)</text>
        <dbReference type="Rhea" id="RHEA:69851"/>
        <dbReference type="Rhea" id="RHEA-COMP:14658"/>
        <dbReference type="Rhea" id="RHEA-COMP:17789"/>
        <dbReference type="ChEBI" id="CHEBI:15378"/>
        <dbReference type="ChEBI" id="CHEBI:57540"/>
        <dbReference type="ChEBI" id="CHEBI:57945"/>
        <dbReference type="ChEBI" id="CHEBI:65315"/>
        <dbReference type="ChEBI" id="CHEBI:74443"/>
    </reaction>
    <physiologicalReaction direction="right-to-left" evidence="23">
        <dbReference type="Rhea" id="RHEA:69853"/>
    </physiologicalReaction>
</comment>
<comment type="catalytic activity">
    <reaction evidence="22">
        <text>5,6-dihydrouridine(47) in tRNA + NAD(+) = uridine(47) in tRNA + NADH + H(+)</text>
        <dbReference type="Rhea" id="RHEA:53364"/>
        <dbReference type="Rhea" id="RHEA-COMP:13539"/>
        <dbReference type="Rhea" id="RHEA-COMP:13540"/>
        <dbReference type="ChEBI" id="CHEBI:15378"/>
        <dbReference type="ChEBI" id="CHEBI:57540"/>
        <dbReference type="ChEBI" id="CHEBI:57945"/>
        <dbReference type="ChEBI" id="CHEBI:65315"/>
        <dbReference type="ChEBI" id="CHEBI:74443"/>
        <dbReference type="EC" id="1.3.1.89"/>
    </reaction>
    <physiologicalReaction direction="right-to-left" evidence="22">
        <dbReference type="Rhea" id="RHEA:53366"/>
    </physiologicalReaction>
</comment>
<dbReference type="SUPFAM" id="SSF51395">
    <property type="entry name" value="FMN-linked oxidoreductases"/>
    <property type="match status" value="1"/>
</dbReference>
<feature type="region of interest" description="Disordered" evidence="26">
    <location>
        <begin position="191"/>
        <end position="228"/>
    </location>
</feature>
<evidence type="ECO:0000256" key="1">
    <source>
        <dbReference type="ARBA" id="ARBA00001917"/>
    </source>
</evidence>
<organism evidence="28 29">
    <name type="scientific">Trichoglossum hirsutum</name>
    <dbReference type="NCBI Taxonomy" id="265104"/>
    <lineage>
        <taxon>Eukaryota</taxon>
        <taxon>Fungi</taxon>
        <taxon>Dikarya</taxon>
        <taxon>Ascomycota</taxon>
        <taxon>Pezizomycotina</taxon>
        <taxon>Geoglossomycetes</taxon>
        <taxon>Geoglossales</taxon>
        <taxon>Geoglossaceae</taxon>
        <taxon>Trichoglossum</taxon>
    </lineage>
</organism>
<evidence type="ECO:0000256" key="15">
    <source>
        <dbReference type="ARBA" id="ARBA00022833"/>
    </source>
</evidence>
<gene>
    <name evidence="28" type="primary">DUS3</name>
    <name evidence="28" type="ORF">GP486_005174</name>
</gene>
<keyword evidence="19" id="KW-0539">Nucleus</keyword>
<evidence type="ECO:0000256" key="17">
    <source>
        <dbReference type="ARBA" id="ARBA00023002"/>
    </source>
</evidence>
<evidence type="ECO:0000256" key="25">
    <source>
        <dbReference type="ARBA" id="ARBA00049513"/>
    </source>
</evidence>
<keyword evidence="18" id="KW-0520">NAD</keyword>
<evidence type="ECO:0000256" key="21">
    <source>
        <dbReference type="ARBA" id="ARBA00045934"/>
    </source>
</evidence>
<evidence type="ECO:0000313" key="29">
    <source>
        <dbReference type="Proteomes" id="UP000750711"/>
    </source>
</evidence>
<evidence type="ECO:0000256" key="20">
    <source>
        <dbReference type="ARBA" id="ARBA00031322"/>
    </source>
</evidence>
<feature type="compositionally biased region" description="Basic and acidic residues" evidence="26">
    <location>
        <begin position="267"/>
        <end position="300"/>
    </location>
</feature>
<keyword evidence="16" id="KW-0521">NADP</keyword>
<evidence type="ECO:0000313" key="28">
    <source>
        <dbReference type="EMBL" id="KAH0557035.1"/>
    </source>
</evidence>
<comment type="function">
    <text evidence="21">Catalyzes the synthesis of dihydrouridine, a modified base found in the D-loop of most tRNAs. Specifically modifies U47 in cytoplasmic tRNAs. Catalyzes the synthesis of dihydrouridine in some mRNAs, thereby affecting their translation.</text>
</comment>
<evidence type="ECO:0000259" key="27">
    <source>
        <dbReference type="Pfam" id="PF01207"/>
    </source>
</evidence>
<feature type="compositionally biased region" description="Basic and acidic residues" evidence="26">
    <location>
        <begin position="87"/>
        <end position="99"/>
    </location>
</feature>
<keyword evidence="8" id="KW-0285">Flavoprotein</keyword>
<dbReference type="GO" id="GO:0005737">
    <property type="term" value="C:cytoplasm"/>
    <property type="evidence" value="ECO:0007669"/>
    <property type="project" value="UniProtKB-SubCell"/>
</dbReference>
<feature type="domain" description="DUS-like FMN-binding" evidence="27">
    <location>
        <begin position="570"/>
        <end position="620"/>
    </location>
</feature>
<dbReference type="GO" id="GO:0102265">
    <property type="term" value="F:tRNA-dihydrouridine47 synthase activity"/>
    <property type="evidence" value="ECO:0007669"/>
    <property type="project" value="UniProtKB-EC"/>
</dbReference>
<evidence type="ECO:0000256" key="24">
    <source>
        <dbReference type="ARBA" id="ARBA00049447"/>
    </source>
</evidence>
<dbReference type="PANTHER" id="PTHR45846">
    <property type="entry name" value="TRNA-DIHYDROURIDINE(47) SYNTHASE [NAD(P)(+)]-LIKE"/>
    <property type="match status" value="1"/>
</dbReference>
<dbReference type="GO" id="GO:0003723">
    <property type="term" value="F:RNA binding"/>
    <property type="evidence" value="ECO:0007669"/>
    <property type="project" value="TreeGrafter"/>
</dbReference>
<dbReference type="GO" id="GO:0005634">
    <property type="term" value="C:nucleus"/>
    <property type="evidence" value="ECO:0007669"/>
    <property type="project" value="UniProtKB-SubCell"/>
</dbReference>
<evidence type="ECO:0000256" key="12">
    <source>
        <dbReference type="ARBA" id="ARBA00022723"/>
    </source>
</evidence>
<evidence type="ECO:0000256" key="23">
    <source>
        <dbReference type="ARBA" id="ARBA00048342"/>
    </source>
</evidence>
<evidence type="ECO:0000256" key="2">
    <source>
        <dbReference type="ARBA" id="ARBA00004123"/>
    </source>
</evidence>
<evidence type="ECO:0000256" key="10">
    <source>
        <dbReference type="ARBA" id="ARBA00022664"/>
    </source>
</evidence>
<dbReference type="PANTHER" id="PTHR45846:SF1">
    <property type="entry name" value="TRNA-DIHYDROURIDINE(47) SYNTHASE [NAD(P)(+)]-LIKE"/>
    <property type="match status" value="1"/>
</dbReference>
<evidence type="ECO:0000256" key="18">
    <source>
        <dbReference type="ARBA" id="ARBA00023027"/>
    </source>
</evidence>
<dbReference type="InterPro" id="IPR018517">
    <property type="entry name" value="tRNA_hU_synthase_CS"/>
</dbReference>